<dbReference type="InterPro" id="IPR001547">
    <property type="entry name" value="Glyco_hydro_5"/>
</dbReference>
<dbReference type="RefSeq" id="XP_025601644.1">
    <property type="nucleotide sequence ID" value="XM_025743818.1"/>
</dbReference>
<dbReference type="OrthoDB" id="62120at2759"/>
<dbReference type="GO" id="GO:0005576">
    <property type="term" value="C:extracellular region"/>
    <property type="evidence" value="ECO:0007669"/>
    <property type="project" value="TreeGrafter"/>
</dbReference>
<name>A0A316ZLU9_9BASI</name>
<reference evidence="7 8" key="1">
    <citation type="journal article" date="2018" name="Mol. Biol. Evol.">
        <title>Broad Genomic Sampling Reveals a Smut Pathogenic Ancestry of the Fungal Clade Ustilaginomycotina.</title>
        <authorList>
            <person name="Kijpornyongpan T."/>
            <person name="Mondo S.J."/>
            <person name="Barry K."/>
            <person name="Sandor L."/>
            <person name="Lee J."/>
            <person name="Lipzen A."/>
            <person name="Pangilinan J."/>
            <person name="LaButti K."/>
            <person name="Hainaut M."/>
            <person name="Henrissat B."/>
            <person name="Grigoriev I.V."/>
            <person name="Spatafora J.W."/>
            <person name="Aime M.C."/>
        </authorList>
    </citation>
    <scope>NUCLEOTIDE SEQUENCE [LARGE SCALE GENOMIC DNA]</scope>
    <source>
        <strain evidence="7 8">MCA 4186</strain>
    </source>
</reference>
<gene>
    <name evidence="7" type="ORF">FA09DRAFT_335978</name>
</gene>
<dbReference type="AlphaFoldDB" id="A0A316ZLU9"/>
<keyword evidence="3 4" id="KW-0326">Glycosidase</keyword>
<dbReference type="Proteomes" id="UP000245946">
    <property type="component" value="Unassembled WGS sequence"/>
</dbReference>
<dbReference type="Pfam" id="PF00150">
    <property type="entry name" value="Cellulase"/>
    <property type="match status" value="1"/>
</dbReference>
<dbReference type="InterPro" id="IPR017853">
    <property type="entry name" value="GH"/>
</dbReference>
<dbReference type="Gene3D" id="3.20.20.80">
    <property type="entry name" value="Glycosidases"/>
    <property type="match status" value="1"/>
</dbReference>
<dbReference type="GO" id="GO:0009986">
    <property type="term" value="C:cell surface"/>
    <property type="evidence" value="ECO:0007669"/>
    <property type="project" value="TreeGrafter"/>
</dbReference>
<dbReference type="InterPro" id="IPR050386">
    <property type="entry name" value="Glycosyl_hydrolase_5"/>
</dbReference>
<dbReference type="GO" id="GO:0008422">
    <property type="term" value="F:beta-glucosidase activity"/>
    <property type="evidence" value="ECO:0007669"/>
    <property type="project" value="TreeGrafter"/>
</dbReference>
<accession>A0A316ZLU9</accession>
<evidence type="ECO:0000256" key="2">
    <source>
        <dbReference type="ARBA" id="ARBA00022801"/>
    </source>
</evidence>
<dbReference type="GeneID" id="37271362"/>
<proteinExistence type="inferred from homology"/>
<evidence type="ECO:0000313" key="8">
    <source>
        <dbReference type="Proteomes" id="UP000245946"/>
    </source>
</evidence>
<evidence type="ECO:0000259" key="6">
    <source>
        <dbReference type="Pfam" id="PF00150"/>
    </source>
</evidence>
<sequence length="446" mass="49614">MRSFARLASLVLAALAAVNASPVVIRADGNGTLSEEFPVEARDVIIDLHSRQNPSWNYNTQKIRGVNIGGWLVAEPWITPDLFDNTGDNRVVDEYTFGQYVGNARSRLQAHWASFITENDFRLIASYGLNHVRIPIGYWAFETSAGEPYVRADQLDYLRKGVGWAAKYGLRVFIDLHGAPGSQNGFDNSGKKGNADWFFNDGARTRAKNACIALAQMFANTPAVTSIQLLNEPLTTNGAGRKDFTDAYWQDAYYGVRYANGNTPTNYVVGIHDGFNGVGAYRGFMQPPNFQAVMIDTHIYTMFDNGVIGQSQDQRLRGLCANRQSLAASQKNLWTVVGEWTPAFTDCAKYLNGRGVGARYDGTYPGSTYRGRCDGTKTGDGSQWSATYKSYLKRMFDTQRDIYERSSSGWIAWTYKAPQAADWSYSRLVQLGVVTTNLNDRGNVYC</sequence>
<dbReference type="PANTHER" id="PTHR31297:SF42">
    <property type="entry name" value="GLYCOSIDE HYDROLASE FAMILY 5 DOMAIN-CONTAINING PROTEIN"/>
    <property type="match status" value="1"/>
</dbReference>
<keyword evidence="5" id="KW-0732">Signal</keyword>
<organism evidence="7 8">
    <name type="scientific">Tilletiopsis washingtonensis</name>
    <dbReference type="NCBI Taxonomy" id="58919"/>
    <lineage>
        <taxon>Eukaryota</taxon>
        <taxon>Fungi</taxon>
        <taxon>Dikarya</taxon>
        <taxon>Basidiomycota</taxon>
        <taxon>Ustilaginomycotina</taxon>
        <taxon>Exobasidiomycetes</taxon>
        <taxon>Entylomatales</taxon>
        <taxon>Entylomatales incertae sedis</taxon>
        <taxon>Tilletiopsis</taxon>
    </lineage>
</organism>
<dbReference type="STRING" id="58919.A0A316ZLU9"/>
<feature type="chain" id="PRO_5016366986" evidence="5">
    <location>
        <begin position="21"/>
        <end position="446"/>
    </location>
</feature>
<dbReference type="EMBL" id="KZ819283">
    <property type="protein sequence ID" value="PWO01366.1"/>
    <property type="molecule type" value="Genomic_DNA"/>
</dbReference>
<keyword evidence="8" id="KW-1185">Reference proteome</keyword>
<comment type="similarity">
    <text evidence="1 4">Belongs to the glycosyl hydrolase 5 (cellulase A) family.</text>
</comment>
<evidence type="ECO:0000256" key="5">
    <source>
        <dbReference type="SAM" id="SignalP"/>
    </source>
</evidence>
<evidence type="ECO:0000313" key="7">
    <source>
        <dbReference type="EMBL" id="PWO01366.1"/>
    </source>
</evidence>
<keyword evidence="2 4" id="KW-0378">Hydrolase</keyword>
<evidence type="ECO:0000256" key="1">
    <source>
        <dbReference type="ARBA" id="ARBA00005641"/>
    </source>
</evidence>
<dbReference type="GO" id="GO:0009251">
    <property type="term" value="P:glucan catabolic process"/>
    <property type="evidence" value="ECO:0007669"/>
    <property type="project" value="TreeGrafter"/>
</dbReference>
<dbReference type="PANTHER" id="PTHR31297">
    <property type="entry name" value="GLUCAN ENDO-1,6-BETA-GLUCOSIDASE B"/>
    <property type="match status" value="1"/>
</dbReference>
<dbReference type="SUPFAM" id="SSF51445">
    <property type="entry name" value="(Trans)glycosidases"/>
    <property type="match status" value="1"/>
</dbReference>
<feature type="signal peptide" evidence="5">
    <location>
        <begin position="1"/>
        <end position="20"/>
    </location>
</feature>
<protein>
    <submittedName>
        <fullName evidence="7">Putative EXG1-exo-beta-1,3-glucanase, major isoform</fullName>
    </submittedName>
</protein>
<feature type="domain" description="Glycoside hydrolase family 5" evidence="6">
    <location>
        <begin position="108"/>
        <end position="340"/>
    </location>
</feature>
<evidence type="ECO:0000256" key="3">
    <source>
        <dbReference type="ARBA" id="ARBA00023295"/>
    </source>
</evidence>
<evidence type="ECO:0000256" key="4">
    <source>
        <dbReference type="RuleBase" id="RU361153"/>
    </source>
</evidence>